<gene>
    <name evidence="1" type="ORF">CBF37_01335</name>
</gene>
<evidence type="ECO:0008006" key="3">
    <source>
        <dbReference type="Google" id="ProtNLM"/>
    </source>
</evidence>
<comment type="caution">
    <text evidence="1">The sequence shown here is derived from an EMBL/GenBank/DDBJ whole genome shotgun (WGS) entry which is preliminary data.</text>
</comment>
<name>A0A430A2N4_9ENTE</name>
<evidence type="ECO:0000313" key="1">
    <source>
        <dbReference type="EMBL" id="RSU00685.1"/>
    </source>
</evidence>
<dbReference type="RefSeq" id="WP_042958042.1">
    <property type="nucleotide sequence ID" value="NZ_NGJS01000001.1"/>
</dbReference>
<evidence type="ECO:0000313" key="2">
    <source>
        <dbReference type="Proteomes" id="UP000287857"/>
    </source>
</evidence>
<organism evidence="1 2">
    <name type="scientific">Vagococcus vulneris</name>
    <dbReference type="NCBI Taxonomy" id="1977869"/>
    <lineage>
        <taxon>Bacteria</taxon>
        <taxon>Bacillati</taxon>
        <taxon>Bacillota</taxon>
        <taxon>Bacilli</taxon>
        <taxon>Lactobacillales</taxon>
        <taxon>Enterococcaceae</taxon>
        <taxon>Vagococcus</taxon>
    </lineage>
</organism>
<accession>A0A430A2N4</accession>
<keyword evidence="2" id="KW-1185">Reference proteome</keyword>
<sequence>MAVTNKELVKKKATAKLILEAKGQNFDEWLAEKYDEVFSENEEIIQKALKSFKDQTRKLPSQHLG</sequence>
<reference evidence="1 2" key="1">
    <citation type="submission" date="2017-05" db="EMBL/GenBank/DDBJ databases">
        <title>Vagococcus spp. assemblies.</title>
        <authorList>
            <person name="Gulvik C.A."/>
        </authorList>
    </citation>
    <scope>NUCLEOTIDE SEQUENCE [LARGE SCALE GENOMIC DNA]</scope>
    <source>
        <strain evidence="1 2">SS1995</strain>
    </source>
</reference>
<proteinExistence type="predicted"/>
<dbReference type="AlphaFoldDB" id="A0A430A2N4"/>
<dbReference type="Proteomes" id="UP000287857">
    <property type="component" value="Unassembled WGS sequence"/>
</dbReference>
<dbReference type="OrthoDB" id="2920780at2"/>
<dbReference type="EMBL" id="NGJS01000001">
    <property type="protein sequence ID" value="RSU00685.1"/>
    <property type="molecule type" value="Genomic_DNA"/>
</dbReference>
<protein>
    <recommendedName>
        <fullName evidence="3">Antitoxin</fullName>
    </recommendedName>
</protein>